<dbReference type="Proteomes" id="UP000537234">
    <property type="component" value="Unassembled WGS sequence"/>
</dbReference>
<evidence type="ECO:0000256" key="1">
    <source>
        <dbReference type="SAM" id="MobiDB-lite"/>
    </source>
</evidence>
<dbReference type="Pfam" id="PF14787">
    <property type="entry name" value="zf-CCHC_5"/>
    <property type="match status" value="1"/>
</dbReference>
<evidence type="ECO:0000313" key="2">
    <source>
        <dbReference type="EMBL" id="NXJ29962.1"/>
    </source>
</evidence>
<dbReference type="SUPFAM" id="SSF57756">
    <property type="entry name" value="Retrovirus zinc finger-like domains"/>
    <property type="match status" value="1"/>
</dbReference>
<evidence type="ECO:0000313" key="3">
    <source>
        <dbReference type="Proteomes" id="UP000537234"/>
    </source>
</evidence>
<dbReference type="GO" id="GO:0008270">
    <property type="term" value="F:zinc ion binding"/>
    <property type="evidence" value="ECO:0007669"/>
    <property type="project" value="InterPro"/>
</dbReference>
<dbReference type="PANTHER" id="PTHR40389">
    <property type="entry name" value="ENDOGENOUS RETROVIRUS GROUP K MEMBER 24 GAG POLYPROTEIN-RELATED"/>
    <property type="match status" value="1"/>
</dbReference>
<feature type="region of interest" description="Disordered" evidence="1">
    <location>
        <begin position="65"/>
        <end position="115"/>
    </location>
</feature>
<sequence length="115" mass="12609">KPSAFAALKGPSGAPAVCFGCGKLGHLKKYWFSLKGTKPKTPAVCPCCRKGCHFANQCHSKYDFEGHPIQGNQTRSAGRRHAQTQMPQPPQAPQGRPPQVFTQQLQAEPAWNWLP</sequence>
<proteinExistence type="predicted"/>
<dbReference type="InterPro" id="IPR036875">
    <property type="entry name" value="Znf_CCHC_sf"/>
</dbReference>
<organism evidence="2 3">
    <name type="scientific">Dicrurus megarhynchus</name>
    <dbReference type="NCBI Taxonomy" id="450177"/>
    <lineage>
        <taxon>Eukaryota</taxon>
        <taxon>Metazoa</taxon>
        <taxon>Chordata</taxon>
        <taxon>Craniata</taxon>
        <taxon>Vertebrata</taxon>
        <taxon>Euteleostomi</taxon>
        <taxon>Archelosauria</taxon>
        <taxon>Archosauria</taxon>
        <taxon>Dinosauria</taxon>
        <taxon>Saurischia</taxon>
        <taxon>Theropoda</taxon>
        <taxon>Coelurosauria</taxon>
        <taxon>Aves</taxon>
        <taxon>Neognathae</taxon>
        <taxon>Neoaves</taxon>
        <taxon>Telluraves</taxon>
        <taxon>Australaves</taxon>
        <taxon>Passeriformes</taxon>
        <taxon>Corvoidea</taxon>
        <taxon>Dicruridae</taxon>
        <taxon>Dicrurus</taxon>
    </lineage>
</organism>
<dbReference type="GO" id="GO:0003676">
    <property type="term" value="F:nucleic acid binding"/>
    <property type="evidence" value="ECO:0007669"/>
    <property type="project" value="InterPro"/>
</dbReference>
<gene>
    <name evidence="2" type="primary">Ervk5_1</name>
    <name evidence="2" type="ORF">DICMEG_R16076</name>
</gene>
<name>A0A7L0A564_9CORV</name>
<reference evidence="2 3" key="1">
    <citation type="submission" date="2019-09" db="EMBL/GenBank/DDBJ databases">
        <title>Bird 10,000 Genomes (B10K) Project - Family phase.</title>
        <authorList>
            <person name="Zhang G."/>
        </authorList>
    </citation>
    <scope>NUCLEOTIDE SEQUENCE [LARGE SCALE GENOMIC DNA]</scope>
    <source>
        <strain evidence="2">B10K-DU-001-48</strain>
        <tissue evidence="2">Muscle</tissue>
    </source>
</reference>
<accession>A0A7L0A564</accession>
<protein>
    <submittedName>
        <fullName evidence="2">GAK5 protein</fullName>
    </submittedName>
</protein>
<feature type="compositionally biased region" description="Pro residues" evidence="1">
    <location>
        <begin position="87"/>
        <end position="96"/>
    </location>
</feature>
<dbReference type="EMBL" id="VXAD01012662">
    <property type="protein sequence ID" value="NXJ29962.1"/>
    <property type="molecule type" value="Genomic_DNA"/>
</dbReference>
<feature type="non-terminal residue" evidence="2">
    <location>
        <position position="1"/>
    </location>
</feature>
<feature type="non-terminal residue" evidence="2">
    <location>
        <position position="115"/>
    </location>
</feature>
<dbReference type="InterPro" id="IPR050195">
    <property type="entry name" value="Primate_lentivir_Gag_pol-like"/>
</dbReference>
<dbReference type="PANTHER" id="PTHR40389:SF3">
    <property type="entry name" value="IGE-BINDING PROTEIN"/>
    <property type="match status" value="1"/>
</dbReference>
<keyword evidence="3" id="KW-1185">Reference proteome</keyword>
<dbReference type="AlphaFoldDB" id="A0A7L0A564"/>
<comment type="caution">
    <text evidence="2">The sequence shown here is derived from an EMBL/GenBank/DDBJ whole genome shotgun (WGS) entry which is preliminary data.</text>
</comment>